<comment type="caution">
    <text evidence="1">The sequence shown here is derived from an EMBL/GenBank/DDBJ whole genome shotgun (WGS) entry which is preliminary data.</text>
</comment>
<reference evidence="1" key="1">
    <citation type="journal article" date="2015" name="ISME J.">
        <title>Draft Genome Sequence of Streptomyces incarnatus NRRL8089, which Produces the Nucleoside Antibiotic Sinefungin.</title>
        <authorList>
            <person name="Oshima K."/>
            <person name="Hattori M."/>
            <person name="Shimizu H."/>
            <person name="Fukuda K."/>
            <person name="Nemoto M."/>
            <person name="Inagaki K."/>
            <person name="Tamura T."/>
        </authorList>
    </citation>
    <scope>NUCLEOTIDE SEQUENCE</scope>
    <source>
        <strain evidence="1">FACHB-1375</strain>
    </source>
</reference>
<sequence length="69" mass="7869">MSDFSSEKWQTIKTLAARLQAIKTIIETFDGQINNQPFAEELRPIKEQLEADFEGSLNALLDLIDEDDI</sequence>
<gene>
    <name evidence="1" type="ORF">H6G03_29100</name>
</gene>
<evidence type="ECO:0000313" key="1">
    <source>
        <dbReference type="EMBL" id="MBD2185082.1"/>
    </source>
</evidence>
<dbReference type="AlphaFoldDB" id="A0A926VLP6"/>
<accession>A0A926VLP6</accession>
<dbReference type="EMBL" id="JACJPW010000106">
    <property type="protein sequence ID" value="MBD2185082.1"/>
    <property type="molecule type" value="Genomic_DNA"/>
</dbReference>
<dbReference type="Proteomes" id="UP000641646">
    <property type="component" value="Unassembled WGS sequence"/>
</dbReference>
<protein>
    <submittedName>
        <fullName evidence="1">Uncharacterized protein</fullName>
    </submittedName>
</protein>
<organism evidence="1 2">
    <name type="scientific">Aerosakkonema funiforme FACHB-1375</name>
    <dbReference type="NCBI Taxonomy" id="2949571"/>
    <lineage>
        <taxon>Bacteria</taxon>
        <taxon>Bacillati</taxon>
        <taxon>Cyanobacteriota</taxon>
        <taxon>Cyanophyceae</taxon>
        <taxon>Oscillatoriophycideae</taxon>
        <taxon>Aerosakkonematales</taxon>
        <taxon>Aerosakkonemataceae</taxon>
        <taxon>Aerosakkonema</taxon>
    </lineage>
</organism>
<proteinExistence type="predicted"/>
<name>A0A926VLP6_9CYAN</name>
<dbReference type="RefSeq" id="WP_190472756.1">
    <property type="nucleotide sequence ID" value="NZ_JACJPW010000106.1"/>
</dbReference>
<reference evidence="1" key="2">
    <citation type="submission" date="2020-08" db="EMBL/GenBank/DDBJ databases">
        <authorList>
            <person name="Chen M."/>
            <person name="Teng W."/>
            <person name="Zhao L."/>
            <person name="Hu C."/>
            <person name="Zhou Y."/>
            <person name="Han B."/>
            <person name="Song L."/>
            <person name="Shu W."/>
        </authorList>
    </citation>
    <scope>NUCLEOTIDE SEQUENCE</scope>
    <source>
        <strain evidence="1">FACHB-1375</strain>
    </source>
</reference>
<keyword evidence="2" id="KW-1185">Reference proteome</keyword>
<evidence type="ECO:0000313" key="2">
    <source>
        <dbReference type="Proteomes" id="UP000641646"/>
    </source>
</evidence>